<dbReference type="Proteomes" id="UP001501803">
    <property type="component" value="Unassembled WGS sequence"/>
</dbReference>
<evidence type="ECO:0000256" key="1">
    <source>
        <dbReference type="SAM" id="MobiDB-lite"/>
    </source>
</evidence>
<comment type="caution">
    <text evidence="2">The sequence shown here is derived from an EMBL/GenBank/DDBJ whole genome shotgun (WGS) entry which is preliminary data.</text>
</comment>
<organism evidence="2 3">
    <name type="scientific">Leifsonia kafniensis</name>
    <dbReference type="NCBI Taxonomy" id="475957"/>
    <lineage>
        <taxon>Bacteria</taxon>
        <taxon>Bacillati</taxon>
        <taxon>Actinomycetota</taxon>
        <taxon>Actinomycetes</taxon>
        <taxon>Micrococcales</taxon>
        <taxon>Microbacteriaceae</taxon>
        <taxon>Leifsonia</taxon>
    </lineage>
</organism>
<evidence type="ECO:0000313" key="3">
    <source>
        <dbReference type="Proteomes" id="UP001501803"/>
    </source>
</evidence>
<reference evidence="3" key="1">
    <citation type="journal article" date="2019" name="Int. J. Syst. Evol. Microbiol.">
        <title>The Global Catalogue of Microorganisms (GCM) 10K type strain sequencing project: providing services to taxonomists for standard genome sequencing and annotation.</title>
        <authorList>
            <consortium name="The Broad Institute Genomics Platform"/>
            <consortium name="The Broad Institute Genome Sequencing Center for Infectious Disease"/>
            <person name="Wu L."/>
            <person name="Ma J."/>
        </authorList>
    </citation>
    <scope>NUCLEOTIDE SEQUENCE [LARGE SCALE GENOMIC DNA]</scope>
    <source>
        <strain evidence="3">JCM 17021</strain>
    </source>
</reference>
<name>A0ABP7KCS7_9MICO</name>
<dbReference type="EMBL" id="BAABCN010000002">
    <property type="protein sequence ID" value="GAA3871769.1"/>
    <property type="molecule type" value="Genomic_DNA"/>
</dbReference>
<protein>
    <submittedName>
        <fullName evidence="2">Uncharacterized protein</fullName>
    </submittedName>
</protein>
<feature type="region of interest" description="Disordered" evidence="1">
    <location>
        <begin position="15"/>
        <end position="40"/>
    </location>
</feature>
<sequence>MMMRAASLIPASCSTGARAGGTYPQDSITGGGDYPTYETPGGPDAAYFTLPEVSPATSHRCRNPAAANNGMTAISEAAAILPKS</sequence>
<keyword evidence="3" id="KW-1185">Reference proteome</keyword>
<evidence type="ECO:0000313" key="2">
    <source>
        <dbReference type="EMBL" id="GAA3871769.1"/>
    </source>
</evidence>
<accession>A0ABP7KCS7</accession>
<gene>
    <name evidence="2" type="ORF">GCM10022381_13560</name>
</gene>
<proteinExistence type="predicted"/>